<comment type="caution">
    <text evidence="1">The sequence shown here is derived from an EMBL/GenBank/DDBJ whole genome shotgun (WGS) entry which is preliminary data.</text>
</comment>
<dbReference type="Proteomes" id="UP000434582">
    <property type="component" value="Unassembled WGS sequence"/>
</dbReference>
<name>A0A7X1ZJ83_9PROT</name>
<dbReference type="OrthoDB" id="7873212at2"/>
<organism evidence="1 2">
    <name type="scientific">Roseospira navarrensis</name>
    <dbReference type="NCBI Taxonomy" id="140058"/>
    <lineage>
        <taxon>Bacteria</taxon>
        <taxon>Pseudomonadati</taxon>
        <taxon>Pseudomonadota</taxon>
        <taxon>Alphaproteobacteria</taxon>
        <taxon>Rhodospirillales</taxon>
        <taxon>Rhodospirillaceae</taxon>
        <taxon>Roseospira</taxon>
    </lineage>
</organism>
<dbReference type="AlphaFoldDB" id="A0A7X1ZJ83"/>
<proteinExistence type="predicted"/>
<sequence>MTLRDIYFRARDRFSSGHSICCPVYLNLREHIAQTQPDEALYRHAEKIGFPEPYSIIAAWRAGFVIVFLDGFDELTPPQFASSVINLRQARRFAVELVRRFIEQTPSSASIIVAGRESYFDSRDEARSALGYNNDCQVFDLTGFTDHDIARFLKAKDAQIPSWLPTRPLLLGYLANAGLLRGEQAQNLSLDPASGWDQMLQRVCEREVSQVWGVGFEPNDLRFFIEGLATQARKASDGLGLEDRDLRNVFRGVFGRDTDEPARLLTMRLPGGCVT</sequence>
<protein>
    <recommendedName>
        <fullName evidence="3">NACHT domain-containing protein</fullName>
    </recommendedName>
</protein>
<evidence type="ECO:0000313" key="2">
    <source>
        <dbReference type="Proteomes" id="UP000434582"/>
    </source>
</evidence>
<keyword evidence="2" id="KW-1185">Reference proteome</keyword>
<accession>A0A7X1ZJ83</accession>
<dbReference type="EMBL" id="WIVE01000156">
    <property type="protein sequence ID" value="MQX38611.1"/>
    <property type="molecule type" value="Genomic_DNA"/>
</dbReference>
<evidence type="ECO:0000313" key="1">
    <source>
        <dbReference type="EMBL" id="MQX38611.1"/>
    </source>
</evidence>
<evidence type="ECO:0008006" key="3">
    <source>
        <dbReference type="Google" id="ProtNLM"/>
    </source>
</evidence>
<gene>
    <name evidence="1" type="ORF">GHC57_19065</name>
</gene>
<reference evidence="1 2" key="1">
    <citation type="submission" date="2019-10" db="EMBL/GenBank/DDBJ databases">
        <title>Draft whole-genome sequence of the purple nonsulfur photosynthetic bacterium Roseospira navarrensis DSM 15114.</title>
        <authorList>
            <person name="Kyndt J.A."/>
            <person name="Meyer T.E."/>
        </authorList>
    </citation>
    <scope>NUCLEOTIDE SEQUENCE [LARGE SCALE GENOMIC DNA]</scope>
    <source>
        <strain evidence="1 2">DSM 15114</strain>
    </source>
</reference>